<accession>A0ABV4P2U6</accession>
<dbReference type="Pfam" id="PF02492">
    <property type="entry name" value="cobW"/>
    <property type="match status" value="1"/>
</dbReference>
<keyword evidence="3" id="KW-1185">Reference proteome</keyword>
<evidence type="ECO:0000313" key="2">
    <source>
        <dbReference type="EMBL" id="MFA0812690.1"/>
    </source>
</evidence>
<feature type="domain" description="CobW/HypB/UreG nucleotide-binding" evidence="1">
    <location>
        <begin position="11"/>
        <end position="177"/>
    </location>
</feature>
<dbReference type="InterPro" id="IPR051316">
    <property type="entry name" value="Zinc-reg_GTPase_activator"/>
</dbReference>
<sequence length="346" mass="38487">MAASQLIRGVPANVITGFLGVGKTTAIRHLLESKPDDERWAVLVNEFGEVGVDGALFELDQEDSIYIREVPGGCMCCAAGLPMQVALNQLLAKARPHRLLIEPTGLGHPREVLEALSDAVRGGVLNLRGTLTLVDARCIEDDRYLRSETFRQQLEVADLVVANKADLYGPEDLQNLQRFLSFLGEGTEKPLQVVEQGRIELDWLQLPSGFQVSPGNGHQHPVTQSVDEVELLPECGYLRSENSGEGYYSCGWRFSPEFIFDYDALFSLFSGAEAERIKGVFITEQAVFGFNTADKVLTVLELDDILESRVEVINQAPLGWDEMEKSWIDALVDNQYTETKVFYESK</sequence>
<name>A0ABV4P2U6_9GAMM</name>
<gene>
    <name evidence="2" type="ORF">ACCI49_17390</name>
</gene>
<comment type="caution">
    <text evidence="2">The sequence shown here is derived from an EMBL/GenBank/DDBJ whole genome shotgun (WGS) entry which is preliminary data.</text>
</comment>
<proteinExistence type="predicted"/>
<dbReference type="EMBL" id="JBGMEK010000051">
    <property type="protein sequence ID" value="MFA0812690.1"/>
    <property type="molecule type" value="Genomic_DNA"/>
</dbReference>
<dbReference type="PANTHER" id="PTHR13748">
    <property type="entry name" value="COBW-RELATED"/>
    <property type="match status" value="1"/>
</dbReference>
<dbReference type="CDD" id="cd03112">
    <property type="entry name" value="CobW-like"/>
    <property type="match status" value="1"/>
</dbReference>
<dbReference type="InterPro" id="IPR003495">
    <property type="entry name" value="CobW/HypB/UreG_nucleotide-bd"/>
</dbReference>
<protein>
    <submittedName>
        <fullName evidence="2">GTP-binding protein</fullName>
    </submittedName>
</protein>
<reference evidence="2 3" key="1">
    <citation type="submission" date="2024-08" db="EMBL/GenBank/DDBJ databases">
        <authorList>
            <person name="Ishaq N."/>
        </authorList>
    </citation>
    <scope>NUCLEOTIDE SEQUENCE [LARGE SCALE GENOMIC DNA]</scope>
    <source>
        <strain evidence="2 3">DSM 18651</strain>
    </source>
</reference>
<dbReference type="InterPro" id="IPR027417">
    <property type="entry name" value="P-loop_NTPase"/>
</dbReference>
<evidence type="ECO:0000313" key="3">
    <source>
        <dbReference type="Proteomes" id="UP001569428"/>
    </source>
</evidence>
<dbReference type="SUPFAM" id="SSF52540">
    <property type="entry name" value="P-loop containing nucleoside triphosphate hydrolases"/>
    <property type="match status" value="1"/>
</dbReference>
<evidence type="ECO:0000259" key="1">
    <source>
        <dbReference type="Pfam" id="PF02492"/>
    </source>
</evidence>
<dbReference type="Proteomes" id="UP001569428">
    <property type="component" value="Unassembled WGS sequence"/>
</dbReference>
<dbReference type="RefSeq" id="WP_371840394.1">
    <property type="nucleotide sequence ID" value="NZ_JBGMEK010000051.1"/>
</dbReference>
<organism evidence="2 3">
    <name type="scientific">Microbulbifer epialgicus</name>
    <dbReference type="NCBI Taxonomy" id="393907"/>
    <lineage>
        <taxon>Bacteria</taxon>
        <taxon>Pseudomonadati</taxon>
        <taxon>Pseudomonadota</taxon>
        <taxon>Gammaproteobacteria</taxon>
        <taxon>Cellvibrionales</taxon>
        <taxon>Microbulbiferaceae</taxon>
        <taxon>Microbulbifer</taxon>
    </lineage>
</organism>
<dbReference type="Gene3D" id="3.40.50.300">
    <property type="entry name" value="P-loop containing nucleotide triphosphate hydrolases"/>
    <property type="match status" value="1"/>
</dbReference>
<dbReference type="PANTHER" id="PTHR13748:SF46">
    <property type="entry name" value="ZINC CHAPERONE YEIR"/>
    <property type="match status" value="1"/>
</dbReference>